<name>A0A852RFK6_9ACTN</name>
<dbReference type="AlphaFoldDB" id="A0A852RFK6"/>
<dbReference type="RefSeq" id="WP_218865640.1">
    <property type="nucleotide sequence ID" value="NZ_BAABEF010000001.1"/>
</dbReference>
<protein>
    <recommendedName>
        <fullName evidence="3">Lipoprotein</fullName>
    </recommendedName>
</protein>
<dbReference type="EMBL" id="JACCBF010000001">
    <property type="protein sequence ID" value="NYD29995.1"/>
    <property type="molecule type" value="Genomic_DNA"/>
</dbReference>
<evidence type="ECO:0000313" key="1">
    <source>
        <dbReference type="EMBL" id="NYD29995.1"/>
    </source>
</evidence>
<dbReference type="Proteomes" id="UP000582231">
    <property type="component" value="Unassembled WGS sequence"/>
</dbReference>
<gene>
    <name evidence="1" type="ORF">BJ958_001541</name>
</gene>
<dbReference type="PROSITE" id="PS51257">
    <property type="entry name" value="PROKAR_LIPOPROTEIN"/>
    <property type="match status" value="1"/>
</dbReference>
<comment type="caution">
    <text evidence="1">The sequence shown here is derived from an EMBL/GenBank/DDBJ whole genome shotgun (WGS) entry which is preliminary data.</text>
</comment>
<sequence length="141" mass="14524">MRPSSAPRRCARWAASATLLALALTGCGGDADRDRAVAQVTQRFQAAVDAGDGAAACRLLAPATRDALERDAQAPCADAVLDEDLPPAGDDVDTEVYGTAAQVRTGTDTVFLGRFDHGWRVTAAGCEASGDAPYRCAVEGG</sequence>
<keyword evidence="2" id="KW-1185">Reference proteome</keyword>
<proteinExistence type="predicted"/>
<evidence type="ECO:0000313" key="2">
    <source>
        <dbReference type="Proteomes" id="UP000582231"/>
    </source>
</evidence>
<evidence type="ECO:0008006" key="3">
    <source>
        <dbReference type="Google" id="ProtNLM"/>
    </source>
</evidence>
<organism evidence="1 2">
    <name type="scientific">Nocardioides kongjuensis</name>
    <dbReference type="NCBI Taxonomy" id="349522"/>
    <lineage>
        <taxon>Bacteria</taxon>
        <taxon>Bacillati</taxon>
        <taxon>Actinomycetota</taxon>
        <taxon>Actinomycetes</taxon>
        <taxon>Propionibacteriales</taxon>
        <taxon>Nocardioidaceae</taxon>
        <taxon>Nocardioides</taxon>
    </lineage>
</organism>
<reference evidence="1 2" key="1">
    <citation type="submission" date="2020-07" db="EMBL/GenBank/DDBJ databases">
        <title>Sequencing the genomes of 1000 actinobacteria strains.</title>
        <authorList>
            <person name="Klenk H.-P."/>
        </authorList>
    </citation>
    <scope>NUCLEOTIDE SEQUENCE [LARGE SCALE GENOMIC DNA]</scope>
    <source>
        <strain evidence="1 2">DSM 19082</strain>
    </source>
</reference>
<accession>A0A852RFK6</accession>